<dbReference type="InterPro" id="IPR038390">
    <property type="entry name" value="Metal_Tscrpt_repr_sf"/>
</dbReference>
<accession>A0A2G9YSB3</accession>
<name>A0A2G9YSB3_9BACT</name>
<dbReference type="GO" id="GO:0003677">
    <property type="term" value="F:DNA binding"/>
    <property type="evidence" value="ECO:0007669"/>
    <property type="project" value="InterPro"/>
</dbReference>
<dbReference type="GO" id="GO:0045892">
    <property type="term" value="P:negative regulation of DNA-templated transcription"/>
    <property type="evidence" value="ECO:0007669"/>
    <property type="project" value="UniProtKB-ARBA"/>
</dbReference>
<organism evidence="1 2">
    <name type="scientific">Candidatus Nealsonbacteria bacterium CG23_combo_of_CG06-09_8_20_14_all_40_13</name>
    <dbReference type="NCBI Taxonomy" id="1974724"/>
    <lineage>
        <taxon>Bacteria</taxon>
        <taxon>Candidatus Nealsoniibacteriota</taxon>
    </lineage>
</organism>
<dbReference type="Pfam" id="PF02583">
    <property type="entry name" value="Trns_repr_metal"/>
    <property type="match status" value="1"/>
</dbReference>
<proteinExistence type="predicted"/>
<sequence length="86" mass="10053">MRQTERIKHRIKIIKGHLAKLEEMIETGRYCVDIMTQSLAIQKGLKSLNQELLKRHLATCVKRQFISGQDQKAIIELSHLYHLSQN</sequence>
<dbReference type="Gene3D" id="1.20.58.1000">
    <property type="entry name" value="Metal-sensitive repressor, helix protomer"/>
    <property type="match status" value="1"/>
</dbReference>
<dbReference type="PANTHER" id="PTHR33677">
    <property type="entry name" value="TRANSCRIPTIONAL REPRESSOR FRMR-RELATED"/>
    <property type="match status" value="1"/>
</dbReference>
<dbReference type="InterPro" id="IPR003735">
    <property type="entry name" value="Metal_Tscrpt_repr"/>
</dbReference>
<reference evidence="1 2" key="1">
    <citation type="submission" date="2017-09" db="EMBL/GenBank/DDBJ databases">
        <title>Depth-based differentiation of microbial function through sediment-hosted aquifers and enrichment of novel symbionts in the deep terrestrial subsurface.</title>
        <authorList>
            <person name="Probst A.J."/>
            <person name="Ladd B."/>
            <person name="Jarett J.K."/>
            <person name="Geller-Mcgrath D.E."/>
            <person name="Sieber C.M."/>
            <person name="Emerson J.B."/>
            <person name="Anantharaman K."/>
            <person name="Thomas B.C."/>
            <person name="Malmstrom R."/>
            <person name="Stieglmeier M."/>
            <person name="Klingl A."/>
            <person name="Woyke T."/>
            <person name="Ryan C.M."/>
            <person name="Banfield J.F."/>
        </authorList>
    </citation>
    <scope>NUCLEOTIDE SEQUENCE [LARGE SCALE GENOMIC DNA]</scope>
    <source>
        <strain evidence="1">CG23_combo_of_CG06-09_8_20_14_all_40_13</strain>
    </source>
</reference>
<evidence type="ECO:0000313" key="1">
    <source>
        <dbReference type="EMBL" id="PIP21603.1"/>
    </source>
</evidence>
<protein>
    <recommendedName>
        <fullName evidence="3">Transcriptional regulator</fullName>
    </recommendedName>
</protein>
<dbReference type="GO" id="GO:0046872">
    <property type="term" value="F:metal ion binding"/>
    <property type="evidence" value="ECO:0007669"/>
    <property type="project" value="InterPro"/>
</dbReference>
<evidence type="ECO:0000313" key="2">
    <source>
        <dbReference type="Proteomes" id="UP000231567"/>
    </source>
</evidence>
<evidence type="ECO:0008006" key="3">
    <source>
        <dbReference type="Google" id="ProtNLM"/>
    </source>
</evidence>
<comment type="caution">
    <text evidence="1">The sequence shown here is derived from an EMBL/GenBank/DDBJ whole genome shotgun (WGS) entry which is preliminary data.</text>
</comment>
<dbReference type="EMBL" id="PCRM01000029">
    <property type="protein sequence ID" value="PIP21603.1"/>
    <property type="molecule type" value="Genomic_DNA"/>
</dbReference>
<dbReference type="Proteomes" id="UP000231567">
    <property type="component" value="Unassembled WGS sequence"/>
</dbReference>
<gene>
    <name evidence="1" type="ORF">COX39_02050</name>
</gene>
<dbReference type="AlphaFoldDB" id="A0A2G9YSB3"/>